<keyword evidence="1" id="KW-0732">Signal</keyword>
<evidence type="ECO:0008006" key="4">
    <source>
        <dbReference type="Google" id="ProtNLM"/>
    </source>
</evidence>
<proteinExistence type="predicted"/>
<dbReference type="EMBL" id="VOGB01000005">
    <property type="protein sequence ID" value="MQM73495.1"/>
    <property type="molecule type" value="Genomic_DNA"/>
</dbReference>
<organism evidence="2 3">
    <name type="scientific">Candidatus Pseudoramibacter fermentans</name>
    <dbReference type="NCBI Taxonomy" id="2594427"/>
    <lineage>
        <taxon>Bacteria</taxon>
        <taxon>Bacillati</taxon>
        <taxon>Bacillota</taxon>
        <taxon>Clostridia</taxon>
        <taxon>Eubacteriales</taxon>
        <taxon>Eubacteriaceae</taxon>
        <taxon>Pseudoramibacter</taxon>
    </lineage>
</organism>
<feature type="signal peptide" evidence="1">
    <location>
        <begin position="1"/>
        <end position="25"/>
    </location>
</feature>
<name>A0A6L5GTB9_9FIRM</name>
<gene>
    <name evidence="2" type="ORF">FRC53_08810</name>
</gene>
<comment type="caution">
    <text evidence="2">The sequence shown here is derived from an EMBL/GenBank/DDBJ whole genome shotgun (WGS) entry which is preliminary data.</text>
</comment>
<reference evidence="2" key="1">
    <citation type="journal article" date="2020" name="Appl. Environ. Microbiol.">
        <title>Medium-Chain Fatty Acid Synthesis by 'Candidatus Weimeria bifida' gen. nov., sp. nov., and 'Candidatus Pseudoramibacter fermentans' sp. nov.</title>
        <authorList>
            <person name="Scarborough M.J."/>
            <person name="Myers K.S."/>
            <person name="Donohue T.J."/>
            <person name="Noguera D.R."/>
        </authorList>
    </citation>
    <scope>NUCLEOTIDE SEQUENCE</scope>
    <source>
        <strain evidence="2">EUB1.1</strain>
    </source>
</reference>
<dbReference type="Proteomes" id="UP000473648">
    <property type="component" value="Unassembled WGS sequence"/>
</dbReference>
<sequence>MKKHFLFSILAAVLCLMLSPGAVRAGANPLAGTWTLAPKTKTVNRAIPKAAFKAKTLVKIAPDGQASLSFNTWKKHRKMRRTYKGKIKIKQNHQAEVSGKALKRFHVKALTAHYKVSPRRLTLKSSGEAVTLIRKTQN</sequence>
<evidence type="ECO:0000313" key="2">
    <source>
        <dbReference type="EMBL" id="MQM73495.1"/>
    </source>
</evidence>
<protein>
    <recommendedName>
        <fullName evidence="4">DUF5640 domain-containing protein</fullName>
    </recommendedName>
</protein>
<evidence type="ECO:0000313" key="3">
    <source>
        <dbReference type="Proteomes" id="UP000473648"/>
    </source>
</evidence>
<feature type="chain" id="PRO_5026750149" description="DUF5640 domain-containing protein" evidence="1">
    <location>
        <begin position="26"/>
        <end position="138"/>
    </location>
</feature>
<accession>A0A6L5GTB9</accession>
<dbReference type="AlphaFoldDB" id="A0A6L5GTB9"/>
<evidence type="ECO:0000256" key="1">
    <source>
        <dbReference type="SAM" id="SignalP"/>
    </source>
</evidence>
<keyword evidence="3" id="KW-1185">Reference proteome</keyword>